<reference evidence="1" key="1">
    <citation type="submission" date="2021-02" db="EMBL/GenBank/DDBJ databases">
        <authorList>
            <person name="Nowell W R."/>
        </authorList>
    </citation>
    <scope>NUCLEOTIDE SEQUENCE</scope>
    <source>
        <strain evidence="1">Ploen Becks lab</strain>
    </source>
</reference>
<dbReference type="EMBL" id="CAJNOC010000358">
    <property type="protein sequence ID" value="CAF0749900.1"/>
    <property type="molecule type" value="Genomic_DNA"/>
</dbReference>
<gene>
    <name evidence="1" type="ORF">OXX778_LOCUS3854</name>
</gene>
<protein>
    <submittedName>
        <fullName evidence="1">Uncharacterized protein</fullName>
    </submittedName>
</protein>
<evidence type="ECO:0000313" key="1">
    <source>
        <dbReference type="EMBL" id="CAF0749900.1"/>
    </source>
</evidence>
<dbReference type="AlphaFoldDB" id="A0A813PFR3"/>
<dbReference type="Proteomes" id="UP000663879">
    <property type="component" value="Unassembled WGS sequence"/>
</dbReference>
<name>A0A813PFR3_9BILA</name>
<comment type="caution">
    <text evidence="1">The sequence shown here is derived from an EMBL/GenBank/DDBJ whole genome shotgun (WGS) entry which is preliminary data.</text>
</comment>
<proteinExistence type="predicted"/>
<accession>A0A813PFR3</accession>
<evidence type="ECO:0000313" key="2">
    <source>
        <dbReference type="Proteomes" id="UP000663879"/>
    </source>
</evidence>
<sequence length="148" mass="17168">MEAYGMTLEDFCSSQRFMSDLDSYSSDSFASEPCSDNNFVYFANGLYKNDEIYFSFKSKNLIRDGLIYSFYRKNLNSVYYQFTVDGCFASITICDLRKSIIRENSIKDHTHPKLVDFEIEISKALGVLKHQVFNSTLSIPQIYEIFVL</sequence>
<keyword evidence="2" id="KW-1185">Reference proteome</keyword>
<organism evidence="1 2">
    <name type="scientific">Brachionus calyciflorus</name>
    <dbReference type="NCBI Taxonomy" id="104777"/>
    <lineage>
        <taxon>Eukaryota</taxon>
        <taxon>Metazoa</taxon>
        <taxon>Spiralia</taxon>
        <taxon>Gnathifera</taxon>
        <taxon>Rotifera</taxon>
        <taxon>Eurotatoria</taxon>
        <taxon>Monogononta</taxon>
        <taxon>Pseudotrocha</taxon>
        <taxon>Ploima</taxon>
        <taxon>Brachionidae</taxon>
        <taxon>Brachionus</taxon>
    </lineage>
</organism>